<sequence length="184" mass="22313">MGTLSKIYVKNDNIDNIINEFKTFYSIKRIEFLDTPKWWLYAPKETIIISSEYENWIEIEVQFNYSLYIYDEFLRRLSEKYQTIILLVYYQSTTGEGRVAIFQRGRINLSIVQNYVREENVDKNILTDNFGLSISLKNKFQIPNLYDECYVFDYDFINYFLEKEGVFSLLKEKKYHYIHIEKIN</sequence>
<gene>
    <name evidence="1" type="ORF">OL231_04880</name>
</gene>
<dbReference type="EMBL" id="CP110230">
    <property type="protein sequence ID" value="UZD41882.1"/>
    <property type="molecule type" value="Genomic_DNA"/>
</dbReference>
<reference evidence="1" key="1">
    <citation type="submission" date="2022-10" db="EMBL/GenBank/DDBJ databases">
        <title>Complete genome sequence of Capnocytophaga ochracea KCOM 2812 isolated from actinomycosis lesion.</title>
        <authorList>
            <person name="Kook J.-K."/>
            <person name="Park S.-N."/>
            <person name="Lim Y.K."/>
        </authorList>
    </citation>
    <scope>NUCLEOTIDE SEQUENCE</scope>
    <source>
        <strain evidence="1">KCOM 28121</strain>
    </source>
</reference>
<organism evidence="1 2">
    <name type="scientific">Capnocytophaga ochracea</name>
    <dbReference type="NCBI Taxonomy" id="1018"/>
    <lineage>
        <taxon>Bacteria</taxon>
        <taxon>Pseudomonadati</taxon>
        <taxon>Bacteroidota</taxon>
        <taxon>Flavobacteriia</taxon>
        <taxon>Flavobacteriales</taxon>
        <taxon>Flavobacteriaceae</taxon>
        <taxon>Capnocytophaga</taxon>
    </lineage>
</organism>
<dbReference type="RefSeq" id="WP_178977513.1">
    <property type="nucleotide sequence ID" value="NZ_CP110230.1"/>
</dbReference>
<dbReference type="Proteomes" id="UP001163262">
    <property type="component" value="Chromosome"/>
</dbReference>
<evidence type="ECO:0000313" key="2">
    <source>
        <dbReference type="Proteomes" id="UP001163262"/>
    </source>
</evidence>
<accession>A0AA46WCU0</accession>
<proteinExistence type="predicted"/>
<protein>
    <submittedName>
        <fullName evidence="1">Uncharacterized protein</fullName>
    </submittedName>
</protein>
<name>A0AA46WCU0_CAPOC</name>
<evidence type="ECO:0000313" key="1">
    <source>
        <dbReference type="EMBL" id="UZD41882.1"/>
    </source>
</evidence>
<dbReference type="AlphaFoldDB" id="A0AA46WCU0"/>